<dbReference type="PANTHER" id="PTHR31658:SF0">
    <property type="entry name" value="CONSERVED OLIGOMERIC GOLGI COMPLEX SUBUNIT 1"/>
    <property type="match status" value="1"/>
</dbReference>
<evidence type="ECO:0000313" key="10">
    <source>
        <dbReference type="Proteomes" id="UP001152622"/>
    </source>
</evidence>
<dbReference type="GO" id="GO:0006891">
    <property type="term" value="P:intra-Golgi vesicle-mediated transport"/>
    <property type="evidence" value="ECO:0007669"/>
    <property type="project" value="InterPro"/>
</dbReference>
<accession>A0A9Q1EUY5</accession>
<dbReference type="GO" id="GO:0000139">
    <property type="term" value="C:Golgi membrane"/>
    <property type="evidence" value="ECO:0007669"/>
    <property type="project" value="UniProtKB-SubCell"/>
</dbReference>
<evidence type="ECO:0000256" key="4">
    <source>
        <dbReference type="ARBA" id="ARBA00022448"/>
    </source>
</evidence>
<comment type="similarity">
    <text evidence="2">Belongs to the COG1 family.</text>
</comment>
<dbReference type="EMBL" id="JAINUF010000012">
    <property type="protein sequence ID" value="KAJ8345532.1"/>
    <property type="molecule type" value="Genomic_DNA"/>
</dbReference>
<evidence type="ECO:0000256" key="6">
    <source>
        <dbReference type="ARBA" id="ARBA00023034"/>
    </source>
</evidence>
<feature type="non-terminal residue" evidence="9">
    <location>
        <position position="1"/>
    </location>
</feature>
<dbReference type="InterPro" id="IPR033370">
    <property type="entry name" value="COG1"/>
</dbReference>
<dbReference type="OrthoDB" id="46189at2759"/>
<evidence type="ECO:0000256" key="1">
    <source>
        <dbReference type="ARBA" id="ARBA00004395"/>
    </source>
</evidence>
<dbReference type="PANTHER" id="PTHR31658">
    <property type="entry name" value="CONSERVED OLIGOMERIC GOLGI COMPLEX SUBUNIT 1"/>
    <property type="match status" value="1"/>
</dbReference>
<keyword evidence="10" id="KW-1185">Reference proteome</keyword>
<evidence type="ECO:0000313" key="9">
    <source>
        <dbReference type="EMBL" id="KAJ8345532.1"/>
    </source>
</evidence>
<name>A0A9Q1EUY5_SYNKA</name>
<dbReference type="GO" id="GO:0015031">
    <property type="term" value="P:protein transport"/>
    <property type="evidence" value="ECO:0007669"/>
    <property type="project" value="UniProtKB-KW"/>
</dbReference>
<keyword evidence="4" id="KW-0813">Transport</keyword>
<keyword evidence="7" id="KW-0472">Membrane</keyword>
<sequence>VQQVCDLLESHIDPFDLDVFTPPLNSNLNRLSQRTSVLLGLLSGPEKQFTSRGNSVTSQEPYNILPLASSQIRFGLLPLSMSQSRKARAATRSVDVTRPLVTPASAPPTEGSFHPGRSVQTADQSGRRLCHTLSLQTGLAFWHDQVNPFYGAF</sequence>
<evidence type="ECO:0000256" key="7">
    <source>
        <dbReference type="ARBA" id="ARBA00023136"/>
    </source>
</evidence>
<gene>
    <name evidence="9" type="ORF">SKAU_G00297250</name>
</gene>
<organism evidence="9 10">
    <name type="scientific">Synaphobranchus kaupii</name>
    <name type="common">Kaup's arrowtooth eel</name>
    <dbReference type="NCBI Taxonomy" id="118154"/>
    <lineage>
        <taxon>Eukaryota</taxon>
        <taxon>Metazoa</taxon>
        <taxon>Chordata</taxon>
        <taxon>Craniata</taxon>
        <taxon>Vertebrata</taxon>
        <taxon>Euteleostomi</taxon>
        <taxon>Actinopterygii</taxon>
        <taxon>Neopterygii</taxon>
        <taxon>Teleostei</taxon>
        <taxon>Anguilliformes</taxon>
        <taxon>Synaphobranchidae</taxon>
        <taxon>Synaphobranchus</taxon>
    </lineage>
</organism>
<comment type="subcellular location">
    <subcellularLocation>
        <location evidence="1">Golgi apparatus membrane</location>
        <topology evidence="1">Peripheral membrane protein</topology>
    </subcellularLocation>
</comment>
<feature type="region of interest" description="Disordered" evidence="8">
    <location>
        <begin position="100"/>
        <end position="124"/>
    </location>
</feature>
<protein>
    <recommendedName>
        <fullName evidence="3">Conserved oligomeric Golgi complex subunit 1</fullName>
    </recommendedName>
</protein>
<comment type="caution">
    <text evidence="9">The sequence shown here is derived from an EMBL/GenBank/DDBJ whole genome shotgun (WGS) entry which is preliminary data.</text>
</comment>
<evidence type="ECO:0000256" key="8">
    <source>
        <dbReference type="SAM" id="MobiDB-lite"/>
    </source>
</evidence>
<evidence type="ECO:0000256" key="5">
    <source>
        <dbReference type="ARBA" id="ARBA00022927"/>
    </source>
</evidence>
<dbReference type="AlphaFoldDB" id="A0A9Q1EUY5"/>
<keyword evidence="6" id="KW-0333">Golgi apparatus</keyword>
<reference evidence="9" key="1">
    <citation type="journal article" date="2023" name="Science">
        <title>Genome structures resolve the early diversification of teleost fishes.</title>
        <authorList>
            <person name="Parey E."/>
            <person name="Louis A."/>
            <person name="Montfort J."/>
            <person name="Bouchez O."/>
            <person name="Roques C."/>
            <person name="Iampietro C."/>
            <person name="Lluch J."/>
            <person name="Castinel A."/>
            <person name="Donnadieu C."/>
            <person name="Desvignes T."/>
            <person name="Floi Bucao C."/>
            <person name="Jouanno E."/>
            <person name="Wen M."/>
            <person name="Mejri S."/>
            <person name="Dirks R."/>
            <person name="Jansen H."/>
            <person name="Henkel C."/>
            <person name="Chen W.J."/>
            <person name="Zahm M."/>
            <person name="Cabau C."/>
            <person name="Klopp C."/>
            <person name="Thompson A.W."/>
            <person name="Robinson-Rechavi M."/>
            <person name="Braasch I."/>
            <person name="Lecointre G."/>
            <person name="Bobe J."/>
            <person name="Postlethwait J.H."/>
            <person name="Berthelot C."/>
            <person name="Roest Crollius H."/>
            <person name="Guiguen Y."/>
        </authorList>
    </citation>
    <scope>NUCLEOTIDE SEQUENCE</scope>
    <source>
        <strain evidence="9">WJC10195</strain>
    </source>
</reference>
<evidence type="ECO:0000256" key="3">
    <source>
        <dbReference type="ARBA" id="ARBA00020978"/>
    </source>
</evidence>
<proteinExistence type="inferred from homology"/>
<dbReference type="Proteomes" id="UP001152622">
    <property type="component" value="Chromosome 12"/>
</dbReference>
<keyword evidence="5" id="KW-0653">Protein transport</keyword>
<evidence type="ECO:0000256" key="2">
    <source>
        <dbReference type="ARBA" id="ARBA00006653"/>
    </source>
</evidence>
<dbReference type="GO" id="GO:0017119">
    <property type="term" value="C:Golgi transport complex"/>
    <property type="evidence" value="ECO:0007669"/>
    <property type="project" value="InterPro"/>
</dbReference>